<feature type="domain" description="Pyrrolo-quinoline quinone repeat" evidence="4">
    <location>
        <begin position="325"/>
        <end position="435"/>
    </location>
</feature>
<keyword evidence="2" id="KW-0812">Transmembrane</keyword>
<feature type="compositionally biased region" description="Pro residues" evidence="1">
    <location>
        <begin position="898"/>
        <end position="910"/>
    </location>
</feature>
<accession>A0A1Z5JGW9</accession>
<evidence type="ECO:0000313" key="6">
    <source>
        <dbReference type="Proteomes" id="UP000198406"/>
    </source>
</evidence>
<dbReference type="InterPro" id="IPR002372">
    <property type="entry name" value="PQQ_rpt_dom"/>
</dbReference>
<evidence type="ECO:0000256" key="3">
    <source>
        <dbReference type="SAM" id="SignalP"/>
    </source>
</evidence>
<protein>
    <recommendedName>
        <fullName evidence="4">Pyrrolo-quinoline quinone repeat domain-containing protein</fullName>
    </recommendedName>
</protein>
<dbReference type="InterPro" id="IPR011047">
    <property type="entry name" value="Quinoprotein_ADH-like_sf"/>
</dbReference>
<dbReference type="InterPro" id="IPR015943">
    <property type="entry name" value="WD40/YVTN_repeat-like_dom_sf"/>
</dbReference>
<evidence type="ECO:0000313" key="5">
    <source>
        <dbReference type="EMBL" id="GAX13239.1"/>
    </source>
</evidence>
<feature type="transmembrane region" description="Helical" evidence="2">
    <location>
        <begin position="515"/>
        <end position="536"/>
    </location>
</feature>
<feature type="compositionally biased region" description="Low complexity" evidence="1">
    <location>
        <begin position="482"/>
        <end position="495"/>
    </location>
</feature>
<keyword evidence="3" id="KW-0732">Signal</keyword>
<dbReference type="Pfam" id="PF13360">
    <property type="entry name" value="PQQ_2"/>
    <property type="match status" value="2"/>
</dbReference>
<comment type="caution">
    <text evidence="5">The sequence shown here is derived from an EMBL/GenBank/DDBJ whole genome shotgun (WGS) entry which is preliminary data.</text>
</comment>
<dbReference type="Proteomes" id="UP000198406">
    <property type="component" value="Unassembled WGS sequence"/>
</dbReference>
<keyword evidence="2" id="KW-1133">Transmembrane helix</keyword>
<feature type="region of interest" description="Disordered" evidence="1">
    <location>
        <begin position="673"/>
        <end position="993"/>
    </location>
</feature>
<organism evidence="5 6">
    <name type="scientific">Fistulifera solaris</name>
    <name type="common">Oleaginous diatom</name>
    <dbReference type="NCBI Taxonomy" id="1519565"/>
    <lineage>
        <taxon>Eukaryota</taxon>
        <taxon>Sar</taxon>
        <taxon>Stramenopiles</taxon>
        <taxon>Ochrophyta</taxon>
        <taxon>Bacillariophyta</taxon>
        <taxon>Bacillariophyceae</taxon>
        <taxon>Bacillariophycidae</taxon>
        <taxon>Naviculales</taxon>
        <taxon>Naviculaceae</taxon>
        <taxon>Fistulifera</taxon>
    </lineage>
</organism>
<feature type="compositionally biased region" description="Polar residues" evidence="1">
    <location>
        <begin position="464"/>
        <end position="473"/>
    </location>
</feature>
<reference evidence="5 6" key="1">
    <citation type="journal article" date="2015" name="Plant Cell">
        <title>Oil accumulation by the oleaginous diatom Fistulifera solaris as revealed by the genome and transcriptome.</title>
        <authorList>
            <person name="Tanaka T."/>
            <person name="Maeda Y."/>
            <person name="Veluchamy A."/>
            <person name="Tanaka M."/>
            <person name="Abida H."/>
            <person name="Marechal E."/>
            <person name="Bowler C."/>
            <person name="Muto M."/>
            <person name="Sunaga Y."/>
            <person name="Tanaka M."/>
            <person name="Yoshino T."/>
            <person name="Taniguchi T."/>
            <person name="Fukuda Y."/>
            <person name="Nemoto M."/>
            <person name="Matsumoto M."/>
            <person name="Wong P.S."/>
            <person name="Aburatani S."/>
            <person name="Fujibuchi W."/>
        </authorList>
    </citation>
    <scope>NUCLEOTIDE SEQUENCE [LARGE SCALE GENOMIC DNA]</scope>
    <source>
        <strain evidence="5 6">JPCC DA0580</strain>
    </source>
</reference>
<feature type="region of interest" description="Disordered" evidence="1">
    <location>
        <begin position="449"/>
        <end position="511"/>
    </location>
</feature>
<feature type="compositionally biased region" description="Polar residues" evidence="1">
    <location>
        <begin position="966"/>
        <end position="981"/>
    </location>
</feature>
<sequence length="993" mass="105864">MGTSFLLHCLCTLLLLALPVEAQLLLEPRLGSKFQLPNLTFQRGNALIDYLGSVVATTAEGSLARFDPTDDTITYVFTPETTAGQELSSSSGISLLRGDLAIYSVVDAARDDAETTSRVLCVNLEDGTLVWSVSVNGRAIGTPQVSEEYVYVVHNTDVGGITIFQMEGEGDPRAVGSFITDDTTLGPPSLVTVDNQDALAVASNRDIGLSEEGGLYVLIEQVEEGGGGKEEGGGGPEKEEGNKEDQSAPFRFINISTFLRSSVTAPLLSENMELIIAEQGASLTGYVGANDLSDVLSADFQVENKAPRWQRFVDENPANADAPILSTPIFSSTGEMAFVASAGPQFSAVMLQDGVSAWTVTTESLIEASPVLSGDVVYTIEANGRVSQYDAIAGEVNWVMDCDIADTCDTSIEANFAVSESGNELFFGDINGNIISVIVGGTTIAPTSSPIARPVEVPAPTRSPIEQTQNTEIPTVPIPEVTAAPTTALPTAGTAIPGEIDQQNPNNDQKKSSGYIAAAVVSIAAFIVALAVCIVCRRNATSKKDLNSELKAQQLAYEQACRNAEKEALEEIMRDRRNEELMEQSATESFFYADQTLTTPMSMSMPGMSLADTYYQKYGQDKGDSDSEEQIGFEVAAAGKQQISPVFGRAVDSSKSNTQQSIGKNISPAITRAADSSNDSTANNVKSQQHQATPVQPVPITPSVSVDNGHEDDEEPGRIVFREKDDDADDNDSQRPPSPAYSDVMSDDDSLYTTEEPRPLASRYISDDPKQMIGRSFSRDSSYPDDESSKASAFPGMSSYFRSPAKPTSPQAVNDAAETKVNSARTLAHAGVSVRQAPSKSRAGLFSRRSPAVLNKSSPTNTTPTQNDESIIASRTAKSPSESKHSYEEFKPQHVPVSSPPPQVPEVVPPPEEEEETPPSGTSDVWNSFLSELAKAEKSFFGSSDDKSARPPSPPPPPPPRVDSILQPSSTSSAVASNGTKPANGGNKGYFWV</sequence>
<feature type="compositionally biased region" description="Polar residues" evidence="1">
    <location>
        <begin position="855"/>
        <end position="869"/>
    </location>
</feature>
<evidence type="ECO:0000259" key="4">
    <source>
        <dbReference type="Pfam" id="PF13360"/>
    </source>
</evidence>
<dbReference type="InParanoid" id="A0A1Z5JGW9"/>
<dbReference type="AlphaFoldDB" id="A0A1Z5JGW9"/>
<dbReference type="Gene3D" id="2.130.10.10">
    <property type="entry name" value="YVTN repeat-like/Quinoprotein amine dehydrogenase"/>
    <property type="match status" value="2"/>
</dbReference>
<feature type="compositionally biased region" description="Basic and acidic residues" evidence="1">
    <location>
        <begin position="716"/>
        <end position="725"/>
    </location>
</feature>
<feature type="compositionally biased region" description="Basic and acidic residues" evidence="1">
    <location>
        <begin position="881"/>
        <end position="892"/>
    </location>
</feature>
<feature type="compositionally biased region" description="Basic and acidic residues" evidence="1">
    <location>
        <begin position="934"/>
        <end position="949"/>
    </location>
</feature>
<evidence type="ECO:0000256" key="2">
    <source>
        <dbReference type="SAM" id="Phobius"/>
    </source>
</evidence>
<feature type="compositionally biased region" description="Polar residues" evidence="1">
    <location>
        <begin position="921"/>
        <end position="930"/>
    </location>
</feature>
<feature type="compositionally biased region" description="Basic and acidic residues" evidence="1">
    <location>
        <begin position="226"/>
        <end position="246"/>
    </location>
</feature>
<feature type="region of interest" description="Disordered" evidence="1">
    <location>
        <begin position="224"/>
        <end position="246"/>
    </location>
</feature>
<name>A0A1Z5JGW9_FISSO</name>
<keyword evidence="2" id="KW-0472">Membrane</keyword>
<gene>
    <name evidence="5" type="ORF">FisN_17Hh174</name>
</gene>
<evidence type="ECO:0000256" key="1">
    <source>
        <dbReference type="SAM" id="MobiDB-lite"/>
    </source>
</evidence>
<proteinExistence type="predicted"/>
<feature type="domain" description="Pyrrolo-quinoline quinone repeat" evidence="4">
    <location>
        <begin position="114"/>
        <end position="157"/>
    </location>
</feature>
<feature type="compositionally biased region" description="Pro residues" evidence="1">
    <location>
        <begin position="951"/>
        <end position="961"/>
    </location>
</feature>
<feature type="signal peptide" evidence="3">
    <location>
        <begin position="1"/>
        <end position="22"/>
    </location>
</feature>
<dbReference type="OrthoDB" id="56347at2759"/>
<dbReference type="EMBL" id="BDSP01000061">
    <property type="protein sequence ID" value="GAX13239.1"/>
    <property type="molecule type" value="Genomic_DNA"/>
</dbReference>
<dbReference type="SUPFAM" id="SSF50998">
    <property type="entry name" value="Quinoprotein alcohol dehydrogenase-like"/>
    <property type="match status" value="2"/>
</dbReference>
<feature type="chain" id="PRO_5012757781" description="Pyrrolo-quinoline quinone repeat domain-containing protein" evidence="3">
    <location>
        <begin position="23"/>
        <end position="993"/>
    </location>
</feature>
<feature type="compositionally biased region" description="Polar residues" evidence="1">
    <location>
        <begin position="674"/>
        <end position="694"/>
    </location>
</feature>
<keyword evidence="6" id="KW-1185">Reference proteome</keyword>